<dbReference type="Proteomes" id="UP000308054">
    <property type="component" value="Unassembled WGS sequence"/>
</dbReference>
<evidence type="ECO:0000259" key="1">
    <source>
        <dbReference type="Pfam" id="PF10074"/>
    </source>
</evidence>
<organism evidence="2 3">
    <name type="scientific">Marinicauda algicola</name>
    <dbReference type="NCBI Taxonomy" id="2029849"/>
    <lineage>
        <taxon>Bacteria</taxon>
        <taxon>Pseudomonadati</taxon>
        <taxon>Pseudomonadota</taxon>
        <taxon>Alphaproteobacteria</taxon>
        <taxon>Maricaulales</taxon>
        <taxon>Maricaulaceae</taxon>
        <taxon>Marinicauda</taxon>
    </lineage>
</organism>
<dbReference type="AlphaFoldDB" id="A0A4S2GWM1"/>
<dbReference type="RefSeq" id="WP_034763753.1">
    <property type="nucleotide sequence ID" value="NZ_CP071057.1"/>
</dbReference>
<dbReference type="EMBL" id="SRXW01000006">
    <property type="protein sequence ID" value="TGY87485.1"/>
    <property type="molecule type" value="Genomic_DNA"/>
</dbReference>
<reference evidence="2 3" key="1">
    <citation type="journal article" date="2017" name="Int. J. Syst. Evol. Microbiol.">
        <title>Marinicauda algicola sp. nov., isolated from a marine red alga Rhodosorus marinus.</title>
        <authorList>
            <person name="Jeong S.E."/>
            <person name="Jeon S.H."/>
            <person name="Chun B.H."/>
            <person name="Kim D.W."/>
            <person name="Jeon C.O."/>
        </authorList>
    </citation>
    <scope>NUCLEOTIDE SEQUENCE [LARGE SCALE GENOMIC DNA]</scope>
    <source>
        <strain evidence="2 3">JCM 31718</strain>
    </source>
</reference>
<dbReference type="OrthoDB" id="9800831at2"/>
<protein>
    <submittedName>
        <fullName evidence="2">DUF2285 domain-containing protein</fullName>
    </submittedName>
</protein>
<name>A0A4S2GWM1_9PROT</name>
<accession>A0A4S2GWM1</accession>
<proteinExistence type="predicted"/>
<dbReference type="Pfam" id="PF10074">
    <property type="entry name" value="RovC_DNA-bd"/>
    <property type="match status" value="1"/>
</dbReference>
<evidence type="ECO:0000313" key="2">
    <source>
        <dbReference type="EMBL" id="TGY87485.1"/>
    </source>
</evidence>
<keyword evidence="3" id="KW-1185">Reference proteome</keyword>
<dbReference type="InterPro" id="IPR018754">
    <property type="entry name" value="RovC-like_DNA-bd"/>
</dbReference>
<evidence type="ECO:0000313" key="3">
    <source>
        <dbReference type="Proteomes" id="UP000308054"/>
    </source>
</evidence>
<feature type="domain" description="T6SS Transcription factor RovC-like DNA binding" evidence="1">
    <location>
        <begin position="190"/>
        <end position="265"/>
    </location>
</feature>
<sequence length="280" mass="31683">MKTFTLETDAFTAKYDYLWRLSEDRWAWEYARRSNKVRRYAESRTPDDISEMQAPCASIRLLKSRVPQTMAERLGFAFMPDPAKNGFEADVVWTRLAYPDQVEVNCSSLRPGQTCDIWERTVPICNITHITDSIGREFLLIRGKGCVVQVRCTGLSLLGMEPVRMNLTISDLDAFERKVKAQKAALALIGDGPDLTEPRWTKRTAMLRNGLIALDCLEAGLNRREIAEVIFGKDRVAEDWNGPSLKHSMRYLILKAEALRDGGYLVELLGSQFGITKTAA</sequence>
<comment type="caution">
    <text evidence="2">The sequence shown here is derived from an EMBL/GenBank/DDBJ whole genome shotgun (WGS) entry which is preliminary data.</text>
</comment>
<gene>
    <name evidence="2" type="ORF">E5163_15585</name>
</gene>